<sequence length="119" mass="13713">MAFSQRNVALLLVFVAAVCVELYQGQYVVGRCKCPEVQRVSRINVSDFEVIEKTPTCDKIQVILTSVKPDNTTEQICVDPLAMIARGFLRCWQRINKDTSRRMECIERRRKAEKKTSED</sequence>
<dbReference type="EMBL" id="HADX01010579">
    <property type="protein sequence ID" value="SBP32811.1"/>
    <property type="molecule type" value="Transcribed_RNA"/>
</dbReference>
<reference evidence="4" key="2">
    <citation type="submission" date="2016-06" db="EMBL/GenBank/DDBJ databases">
        <title>The genome of a short-lived fish provides insights into sex chromosome evolution and the genetic control of aging.</title>
        <authorList>
            <person name="Reichwald K."/>
            <person name="Felder M."/>
            <person name="Petzold A."/>
            <person name="Koch P."/>
            <person name="Groth M."/>
            <person name="Platzer M."/>
        </authorList>
    </citation>
    <scope>NUCLEOTIDE SEQUENCE</scope>
    <source>
        <tissue evidence="4">Brain</tissue>
    </source>
</reference>
<keyword evidence="2" id="KW-0732">Signal</keyword>
<name>A0A1A7WUW9_9TELE</name>
<dbReference type="Gene3D" id="2.40.50.40">
    <property type="match status" value="1"/>
</dbReference>
<dbReference type="InterPro" id="IPR036048">
    <property type="entry name" value="Interleukin_8-like_sf"/>
</dbReference>
<evidence type="ECO:0000313" key="4">
    <source>
        <dbReference type="EMBL" id="SBP09528.1"/>
    </source>
</evidence>
<dbReference type="InterPro" id="IPR001811">
    <property type="entry name" value="Chemokine_IL8-like_dom"/>
</dbReference>
<feature type="chain" id="PRO_5015054448" description="Chemokine interleukin-8-like domain-containing protein" evidence="2">
    <location>
        <begin position="26"/>
        <end position="119"/>
    </location>
</feature>
<keyword evidence="1" id="KW-0202">Cytokine</keyword>
<evidence type="ECO:0000259" key="3">
    <source>
        <dbReference type="Pfam" id="PF00048"/>
    </source>
</evidence>
<feature type="signal peptide" evidence="2">
    <location>
        <begin position="1"/>
        <end position="25"/>
    </location>
</feature>
<dbReference type="Pfam" id="PF00048">
    <property type="entry name" value="IL8"/>
    <property type="match status" value="1"/>
</dbReference>
<dbReference type="AlphaFoldDB" id="A0A1A7WUW9"/>
<dbReference type="GO" id="GO:0006955">
    <property type="term" value="P:immune response"/>
    <property type="evidence" value="ECO:0007669"/>
    <property type="project" value="InterPro"/>
</dbReference>
<dbReference type="GO" id="GO:0005615">
    <property type="term" value="C:extracellular space"/>
    <property type="evidence" value="ECO:0007669"/>
    <property type="project" value="UniProtKB-KW"/>
</dbReference>
<organism evidence="4">
    <name type="scientific">Iconisemion striatum</name>
    <dbReference type="NCBI Taxonomy" id="60296"/>
    <lineage>
        <taxon>Eukaryota</taxon>
        <taxon>Metazoa</taxon>
        <taxon>Chordata</taxon>
        <taxon>Craniata</taxon>
        <taxon>Vertebrata</taxon>
        <taxon>Euteleostomi</taxon>
        <taxon>Actinopterygii</taxon>
        <taxon>Neopterygii</taxon>
        <taxon>Teleostei</taxon>
        <taxon>Neoteleostei</taxon>
        <taxon>Acanthomorphata</taxon>
        <taxon>Ovalentaria</taxon>
        <taxon>Atherinomorphae</taxon>
        <taxon>Cyprinodontiformes</taxon>
        <taxon>Nothobranchiidae</taxon>
        <taxon>Iconisemion</taxon>
    </lineage>
</organism>
<dbReference type="GO" id="GO:0008009">
    <property type="term" value="F:chemokine activity"/>
    <property type="evidence" value="ECO:0007669"/>
    <property type="project" value="InterPro"/>
</dbReference>
<gene>
    <name evidence="4" type="primary">CR762483.1</name>
</gene>
<evidence type="ECO:0000256" key="2">
    <source>
        <dbReference type="SAM" id="SignalP"/>
    </source>
</evidence>
<proteinExistence type="predicted"/>
<dbReference type="EMBL" id="HADW01008128">
    <property type="protein sequence ID" value="SBP09528.1"/>
    <property type="molecule type" value="Transcribed_RNA"/>
</dbReference>
<dbReference type="SUPFAM" id="SSF54117">
    <property type="entry name" value="Interleukin 8-like chemokines"/>
    <property type="match status" value="1"/>
</dbReference>
<reference evidence="4" key="1">
    <citation type="submission" date="2016-05" db="EMBL/GenBank/DDBJ databases">
        <authorList>
            <person name="Lavstsen T."/>
            <person name="Jespersen J.S."/>
        </authorList>
    </citation>
    <scope>NUCLEOTIDE SEQUENCE</scope>
    <source>
        <tissue evidence="4">Brain</tissue>
    </source>
</reference>
<protein>
    <recommendedName>
        <fullName evidence="3">Chemokine interleukin-8-like domain-containing protein</fullName>
    </recommendedName>
</protein>
<evidence type="ECO:0000256" key="1">
    <source>
        <dbReference type="ARBA" id="ARBA00022514"/>
    </source>
</evidence>
<feature type="domain" description="Chemokine interleukin-8-like" evidence="3">
    <location>
        <begin position="31"/>
        <end position="80"/>
    </location>
</feature>
<accession>A0A1A7WUW9</accession>